<gene>
    <name evidence="2" type="ORF">TUM4630_29290</name>
</gene>
<dbReference type="PANTHER" id="PTHR43384">
    <property type="entry name" value="SEPTUM SITE-DETERMINING PROTEIN MIND HOMOLOG, CHLOROPLASTIC-RELATED"/>
    <property type="match status" value="1"/>
</dbReference>
<evidence type="ECO:0000313" key="3">
    <source>
        <dbReference type="Proteomes" id="UP000761574"/>
    </source>
</evidence>
<name>A0ABQ4PN35_9GAMM</name>
<dbReference type="EMBL" id="BPFB01000041">
    <property type="protein sequence ID" value="GIU49800.1"/>
    <property type="molecule type" value="Genomic_DNA"/>
</dbReference>
<dbReference type="InterPro" id="IPR050625">
    <property type="entry name" value="ParA/MinD_ATPase"/>
</dbReference>
<reference evidence="2 3" key="1">
    <citation type="submission" date="2021-05" db="EMBL/GenBank/DDBJ databases">
        <title>Molecular characterization for Shewanella algae harboring chromosomal blaOXA-55-like strains isolated from clinical and environment sample.</title>
        <authorList>
            <person name="Ohama Y."/>
            <person name="Aoki K."/>
            <person name="Harada S."/>
            <person name="Moriya K."/>
            <person name="Ishii Y."/>
            <person name="Tateda K."/>
        </authorList>
    </citation>
    <scope>NUCLEOTIDE SEQUENCE [LARGE SCALE GENOMIC DNA]</scope>
    <source>
        <strain evidence="2 3">LMG 23746</strain>
    </source>
</reference>
<dbReference type="Pfam" id="PF01656">
    <property type="entry name" value="CbiA"/>
    <property type="match status" value="1"/>
</dbReference>
<organism evidence="2 3">
    <name type="scientific">Shewanella algidipiscicola</name>
    <dbReference type="NCBI Taxonomy" id="614070"/>
    <lineage>
        <taxon>Bacteria</taxon>
        <taxon>Pseudomonadati</taxon>
        <taxon>Pseudomonadota</taxon>
        <taxon>Gammaproteobacteria</taxon>
        <taxon>Alteromonadales</taxon>
        <taxon>Shewanellaceae</taxon>
        <taxon>Shewanella</taxon>
    </lineage>
</organism>
<evidence type="ECO:0000259" key="1">
    <source>
        <dbReference type="Pfam" id="PF01656"/>
    </source>
</evidence>
<dbReference type="Proteomes" id="UP000761574">
    <property type="component" value="Unassembled WGS sequence"/>
</dbReference>
<evidence type="ECO:0000313" key="2">
    <source>
        <dbReference type="EMBL" id="GIU49800.1"/>
    </source>
</evidence>
<dbReference type="PANTHER" id="PTHR43384:SF13">
    <property type="entry name" value="SLR0110 PROTEIN"/>
    <property type="match status" value="1"/>
</dbReference>
<sequence length="394" mass="43703">MDFYMPSPLNVLLIDAQKEFLPQIEANLTQCVNLHWEKTTDLTGIKTTNASGKSFNLILLVIPNEETLAQQALASAASYKAEVIILGRDTPQKVLRHAFQFGVSDYIPLDAPDIELLNALKNIALQLNSKAELAPVLAVVNGKGGSGASFIASCLAAIAAERGDIDVALLDTDLHHGALAHILGIEPNYYLSDALQALDDLDEVALRSAMISKGNLHLLAAAPFSLLNLRDDIKLDNIYDLLWKCRQYHDQVILDYSRGPEYWNVELLRNAEILVVAQQNLIIIREVKALIQQLINHVGVARDKIHILVNRYDKSDSKIKLSDIKSVVGIDSVFIVSNDYKLASECENLGKPITEMANKQRMYLDLIELTQQLIPTKDNSEKSTKGFWARLLGQ</sequence>
<dbReference type="InterPro" id="IPR002586">
    <property type="entry name" value="CobQ/CobB/MinD/ParA_Nub-bd_dom"/>
</dbReference>
<comment type="caution">
    <text evidence="2">The sequence shown here is derived from an EMBL/GenBank/DDBJ whole genome shotgun (WGS) entry which is preliminary data.</text>
</comment>
<feature type="domain" description="CobQ/CobB/MinD/ParA nucleotide binding" evidence="1">
    <location>
        <begin position="137"/>
        <end position="323"/>
    </location>
</feature>
<accession>A0ABQ4PN35</accession>
<proteinExistence type="predicted"/>
<dbReference type="Gene3D" id="3.40.50.300">
    <property type="entry name" value="P-loop containing nucleotide triphosphate hydrolases"/>
    <property type="match status" value="1"/>
</dbReference>
<dbReference type="SUPFAM" id="SSF52540">
    <property type="entry name" value="P-loop containing nucleoside triphosphate hydrolases"/>
    <property type="match status" value="1"/>
</dbReference>
<dbReference type="Gene3D" id="3.40.50.2300">
    <property type="match status" value="1"/>
</dbReference>
<keyword evidence="3" id="KW-1185">Reference proteome</keyword>
<dbReference type="InterPro" id="IPR027417">
    <property type="entry name" value="P-loop_NTPase"/>
</dbReference>
<protein>
    <submittedName>
        <fullName evidence="2">Flp pilus assembly protein</fullName>
    </submittedName>
</protein>